<dbReference type="Pfam" id="PF13115">
    <property type="entry name" value="YtkA"/>
    <property type="match status" value="1"/>
</dbReference>
<feature type="domain" description="YtkA-like" evidence="1">
    <location>
        <begin position="28"/>
        <end position="111"/>
    </location>
</feature>
<evidence type="ECO:0000259" key="1">
    <source>
        <dbReference type="Pfam" id="PF13115"/>
    </source>
</evidence>
<gene>
    <name evidence="2" type="ORF">ASZ90_007861</name>
</gene>
<evidence type="ECO:0000313" key="2">
    <source>
        <dbReference type="EMBL" id="KUG22322.1"/>
    </source>
</evidence>
<name>A0A0W8FNM3_9ZZZZ</name>
<protein>
    <recommendedName>
        <fullName evidence="1">YtkA-like domain-containing protein</fullName>
    </recommendedName>
</protein>
<dbReference type="EMBL" id="LNQE01000974">
    <property type="protein sequence ID" value="KUG22322.1"/>
    <property type="molecule type" value="Genomic_DNA"/>
</dbReference>
<reference evidence="2" key="1">
    <citation type="journal article" date="2015" name="Proc. Natl. Acad. Sci. U.S.A.">
        <title>Networks of energetic and metabolic interactions define dynamics in microbial communities.</title>
        <authorList>
            <person name="Embree M."/>
            <person name="Liu J.K."/>
            <person name="Al-Bassam M.M."/>
            <person name="Zengler K."/>
        </authorList>
    </citation>
    <scope>NUCLEOTIDE SEQUENCE</scope>
</reference>
<dbReference type="InterPro" id="IPR032693">
    <property type="entry name" value="YtkA-like_dom"/>
</dbReference>
<sequence length="129" mass="13953">MKNFATALMILLLAAGLVYAKDYTVMKKAGSYTVEVKLDKNPPVTGTNKMDIAIKDAAGKNVTNASVVVEYGMPAMPGMGAMNYKTNATLKGNSYFTTINFSMSGAWYVNIKINRGGKTQTVKLNVDIR</sequence>
<organism evidence="2">
    <name type="scientific">hydrocarbon metagenome</name>
    <dbReference type="NCBI Taxonomy" id="938273"/>
    <lineage>
        <taxon>unclassified sequences</taxon>
        <taxon>metagenomes</taxon>
        <taxon>ecological metagenomes</taxon>
    </lineage>
</organism>
<accession>A0A0W8FNM3</accession>
<dbReference type="AlphaFoldDB" id="A0A0W8FNM3"/>
<proteinExistence type="predicted"/>
<comment type="caution">
    <text evidence="2">The sequence shown here is derived from an EMBL/GenBank/DDBJ whole genome shotgun (WGS) entry which is preliminary data.</text>
</comment>